<organism evidence="8 9">
    <name type="scientific">Setomelanomma holmii</name>
    <dbReference type="NCBI Taxonomy" id="210430"/>
    <lineage>
        <taxon>Eukaryota</taxon>
        <taxon>Fungi</taxon>
        <taxon>Dikarya</taxon>
        <taxon>Ascomycota</taxon>
        <taxon>Pezizomycotina</taxon>
        <taxon>Dothideomycetes</taxon>
        <taxon>Pleosporomycetidae</taxon>
        <taxon>Pleosporales</taxon>
        <taxon>Pleosporineae</taxon>
        <taxon>Phaeosphaeriaceae</taxon>
        <taxon>Setomelanomma</taxon>
    </lineage>
</organism>
<dbReference type="GO" id="GO:0005886">
    <property type="term" value="C:plasma membrane"/>
    <property type="evidence" value="ECO:0007669"/>
    <property type="project" value="TreeGrafter"/>
</dbReference>
<feature type="transmembrane region" description="Helical" evidence="7">
    <location>
        <begin position="808"/>
        <end position="828"/>
    </location>
</feature>
<evidence type="ECO:0000313" key="8">
    <source>
        <dbReference type="EMBL" id="KAF2023645.1"/>
    </source>
</evidence>
<feature type="compositionally biased region" description="Low complexity" evidence="6">
    <location>
        <begin position="170"/>
        <end position="185"/>
    </location>
</feature>
<feature type="compositionally biased region" description="Polar residues" evidence="6">
    <location>
        <begin position="347"/>
        <end position="367"/>
    </location>
</feature>
<evidence type="ECO:0000256" key="2">
    <source>
        <dbReference type="ARBA" id="ARBA00022448"/>
    </source>
</evidence>
<dbReference type="PANTHER" id="PTHR23501">
    <property type="entry name" value="MAJOR FACILITATOR SUPERFAMILY"/>
    <property type="match status" value="1"/>
</dbReference>
<protein>
    <submittedName>
        <fullName evidence="8">Uncharacterized protein</fullName>
    </submittedName>
</protein>
<dbReference type="GO" id="GO:0012505">
    <property type="term" value="C:endomembrane system"/>
    <property type="evidence" value="ECO:0007669"/>
    <property type="project" value="UniProtKB-SubCell"/>
</dbReference>
<evidence type="ECO:0000256" key="7">
    <source>
        <dbReference type="SAM" id="Phobius"/>
    </source>
</evidence>
<feature type="transmembrane region" description="Helical" evidence="7">
    <location>
        <begin position="657"/>
        <end position="673"/>
    </location>
</feature>
<dbReference type="EMBL" id="ML978332">
    <property type="protein sequence ID" value="KAF2023645.1"/>
    <property type="molecule type" value="Genomic_DNA"/>
</dbReference>
<dbReference type="AlphaFoldDB" id="A0A9P4GY46"/>
<proteinExistence type="predicted"/>
<feature type="compositionally biased region" description="Low complexity" evidence="6">
    <location>
        <begin position="578"/>
        <end position="589"/>
    </location>
</feature>
<dbReference type="PANTHER" id="PTHR23501:SF191">
    <property type="entry name" value="VACUOLAR BASIC AMINO ACID TRANSPORTER 4"/>
    <property type="match status" value="1"/>
</dbReference>
<keyword evidence="9" id="KW-1185">Reference proteome</keyword>
<feature type="transmembrane region" description="Helical" evidence="7">
    <location>
        <begin position="1071"/>
        <end position="1096"/>
    </location>
</feature>
<evidence type="ECO:0000256" key="3">
    <source>
        <dbReference type="ARBA" id="ARBA00022692"/>
    </source>
</evidence>
<dbReference type="SUPFAM" id="SSF103473">
    <property type="entry name" value="MFS general substrate transporter"/>
    <property type="match status" value="2"/>
</dbReference>
<evidence type="ECO:0000256" key="5">
    <source>
        <dbReference type="ARBA" id="ARBA00023136"/>
    </source>
</evidence>
<dbReference type="InterPro" id="IPR036259">
    <property type="entry name" value="MFS_trans_sf"/>
</dbReference>
<keyword evidence="5 7" id="KW-0472">Membrane</keyword>
<feature type="region of interest" description="Disordered" evidence="6">
    <location>
        <begin position="157"/>
        <end position="185"/>
    </location>
</feature>
<comment type="subcellular location">
    <subcellularLocation>
        <location evidence="1">Endomembrane system</location>
        <topology evidence="1">Multi-pass membrane protein</topology>
    </subcellularLocation>
</comment>
<name>A0A9P4GY46_9PLEO</name>
<feature type="transmembrane region" description="Helical" evidence="7">
    <location>
        <begin position="694"/>
        <end position="713"/>
    </location>
</feature>
<keyword evidence="4 7" id="KW-1133">Transmembrane helix</keyword>
<evidence type="ECO:0000256" key="6">
    <source>
        <dbReference type="SAM" id="MobiDB-lite"/>
    </source>
</evidence>
<reference evidence="8" key="1">
    <citation type="journal article" date="2020" name="Stud. Mycol.">
        <title>101 Dothideomycetes genomes: a test case for predicting lifestyles and emergence of pathogens.</title>
        <authorList>
            <person name="Haridas S."/>
            <person name="Albert R."/>
            <person name="Binder M."/>
            <person name="Bloem J."/>
            <person name="Labutti K."/>
            <person name="Salamov A."/>
            <person name="Andreopoulos B."/>
            <person name="Baker S."/>
            <person name="Barry K."/>
            <person name="Bills G."/>
            <person name="Bluhm B."/>
            <person name="Cannon C."/>
            <person name="Castanera R."/>
            <person name="Culley D."/>
            <person name="Daum C."/>
            <person name="Ezra D."/>
            <person name="Gonzalez J."/>
            <person name="Henrissat B."/>
            <person name="Kuo A."/>
            <person name="Liang C."/>
            <person name="Lipzen A."/>
            <person name="Lutzoni F."/>
            <person name="Magnuson J."/>
            <person name="Mondo S."/>
            <person name="Nolan M."/>
            <person name="Ohm R."/>
            <person name="Pangilinan J."/>
            <person name="Park H.-J."/>
            <person name="Ramirez L."/>
            <person name="Alfaro M."/>
            <person name="Sun H."/>
            <person name="Tritt A."/>
            <person name="Yoshinaga Y."/>
            <person name="Zwiers L.-H."/>
            <person name="Turgeon B."/>
            <person name="Goodwin S."/>
            <person name="Spatafora J."/>
            <person name="Crous P."/>
            <person name="Grigoriev I."/>
        </authorList>
    </citation>
    <scope>NUCLEOTIDE SEQUENCE</scope>
    <source>
        <strain evidence="8">CBS 110217</strain>
    </source>
</reference>
<feature type="compositionally biased region" description="Polar residues" evidence="6">
    <location>
        <begin position="1"/>
        <end position="15"/>
    </location>
</feature>
<evidence type="ECO:0000313" key="9">
    <source>
        <dbReference type="Proteomes" id="UP000799777"/>
    </source>
</evidence>
<evidence type="ECO:0000256" key="1">
    <source>
        <dbReference type="ARBA" id="ARBA00004127"/>
    </source>
</evidence>
<feature type="transmembrane region" description="Helical" evidence="7">
    <location>
        <begin position="855"/>
        <end position="876"/>
    </location>
</feature>
<dbReference type="GO" id="GO:0022857">
    <property type="term" value="F:transmembrane transporter activity"/>
    <property type="evidence" value="ECO:0007669"/>
    <property type="project" value="TreeGrafter"/>
</dbReference>
<feature type="region of interest" description="Disordered" evidence="6">
    <location>
        <begin position="578"/>
        <end position="614"/>
    </location>
</feature>
<feature type="region of interest" description="Disordered" evidence="6">
    <location>
        <begin position="1"/>
        <end position="32"/>
    </location>
</feature>
<feature type="transmembrane region" description="Helical" evidence="7">
    <location>
        <begin position="888"/>
        <end position="908"/>
    </location>
</feature>
<comment type="caution">
    <text evidence="8">The sequence shown here is derived from an EMBL/GenBank/DDBJ whole genome shotgun (WGS) entry which is preliminary data.</text>
</comment>
<keyword evidence="2" id="KW-0813">Transport</keyword>
<gene>
    <name evidence="8" type="ORF">EK21DRAFT_118556</name>
</gene>
<dbReference type="OrthoDB" id="4395072at2759"/>
<sequence>MACAVRTNSSASTRSWIDKKDGTAQRMSSKTSVQQLLRPDLVAPTNDVVPRLQQNREVACTKAEYTPLSQEHRPPISLSFDSTVDRGLSVIPEELTQASIVSSPSNITLKSSGDSEPAQDLGHITGAGGSWVQRLQLATTSAIYKFSKPSQPVSPLLHHAPILSHPPTLHSPSTHGSTDSSSLNTTSSIFSPSSFASSRTSIDTEGIFISSKSPDIYLWSREQKIFMGKHREQPVPEALASEWQTDIRGRLIQDLCPILQSLPHSLSREKTIVEPDFCMIGKLCGASDQVELRPTVVIRCGSKRCQKAIAEAVEDLGYLQSFSKKRAFSDTSSDCESDNGSIDPDSPSRTSSWLAAQDQSDGTRSESFTNTFGTSFSDFHPRDWVSSALGPYSYAGESRPLQSNNAYAVSDASDFALIEISEVLGKLPNSCRLSLPGLDNVETITSTKPLATIDCASVVSIVCSAADVRQGYLLDGDHVFLDRTTVFSTKNIQIESILKRGSSGAWVVQGSCLIGVIITVYDDEPYAHMLSITSVLSDIRALLSNGEHIPCITLAQKTLPSTNSQERSDILNSVPTWQTTAAQSTSTSTLDPKEKSTDQDAPLLDPENSEEDMNSPEYLEITSMRHKLGFAIITLACAYIHLYTAMSPFILSSITDSLGGLTHVGIYVTFYRLSADTVRPFYVSCYCRREPGPILLVALCIFQAGLLVSGLAVNSWMFAGGQAVAGIGSSVILAGISLLKSTLEFHKVLKYSTLHRHDTFSHYETKYSLPTSKRLTGIKILLTAPEWIDVLVGPCIAGAITEASKWCFCLYLIVIVAFVCVACVGLLFERNSIFSTSWDIVPDTEPTITTSWNGLMANLCIASFVIGLSYLPLSGWYSTLPWIGDPSLMSLLVNNGISTILLYLPLWFQSVTNFSITRSGVIFLATTLSAVSCDVAVRLFWDPQRDYRDLLIVTLSIPILAVGGGLLTSLSPSSELWKCVLFQVPIGIGSGMASSSLSWRFGRSKEQAVCIGISASHAIFLSTFRNMATKESVPDIRSIMERGANAWKDAPYVPFRSKLLAEFSKGLTKTFLVATVVIASAVPVIVVFQFAIRVYARLSSKLRGRRSARSEKRKEQMRAYEESQSFQEWLDWSETSEASQAHTLPQHT</sequence>
<feature type="transmembrane region" description="Helical" evidence="7">
    <location>
        <begin position="920"/>
        <end position="941"/>
    </location>
</feature>
<feature type="compositionally biased region" description="Polar residues" evidence="6">
    <location>
        <begin position="329"/>
        <end position="340"/>
    </location>
</feature>
<dbReference type="Gene3D" id="1.20.1250.20">
    <property type="entry name" value="MFS general substrate transporter like domains"/>
    <property type="match status" value="1"/>
</dbReference>
<accession>A0A9P4GY46</accession>
<keyword evidence="3 7" id="KW-0812">Transmembrane</keyword>
<feature type="transmembrane region" description="Helical" evidence="7">
    <location>
        <begin position="719"/>
        <end position="739"/>
    </location>
</feature>
<dbReference type="Proteomes" id="UP000799777">
    <property type="component" value="Unassembled WGS sequence"/>
</dbReference>
<evidence type="ECO:0000256" key="4">
    <source>
        <dbReference type="ARBA" id="ARBA00022989"/>
    </source>
</evidence>
<feature type="transmembrane region" description="Helical" evidence="7">
    <location>
        <begin position="950"/>
        <end position="968"/>
    </location>
</feature>
<feature type="region of interest" description="Disordered" evidence="6">
    <location>
        <begin position="329"/>
        <end position="367"/>
    </location>
</feature>
<feature type="transmembrane region" description="Helical" evidence="7">
    <location>
        <begin position="628"/>
        <end position="651"/>
    </location>
</feature>